<feature type="region of interest" description="Disordered" evidence="6">
    <location>
        <begin position="342"/>
        <end position="374"/>
    </location>
</feature>
<comment type="similarity">
    <text evidence="5">Belongs to the SAT4 family.</text>
</comment>
<gene>
    <name evidence="9" type="ORF">jhhlp_000477</name>
</gene>
<keyword evidence="2 7" id="KW-0812">Transmembrane</keyword>
<name>A0A2N3NL06_9PEZI</name>
<feature type="transmembrane region" description="Helical" evidence="7">
    <location>
        <begin position="131"/>
        <end position="150"/>
    </location>
</feature>
<evidence type="ECO:0000256" key="7">
    <source>
        <dbReference type="SAM" id="Phobius"/>
    </source>
</evidence>
<dbReference type="OrthoDB" id="5417887at2759"/>
<dbReference type="Pfam" id="PF20684">
    <property type="entry name" value="Fung_rhodopsin"/>
    <property type="match status" value="1"/>
</dbReference>
<dbReference type="AlphaFoldDB" id="A0A2N3NL06"/>
<dbReference type="InParanoid" id="A0A2N3NL06"/>
<evidence type="ECO:0000256" key="4">
    <source>
        <dbReference type="ARBA" id="ARBA00023136"/>
    </source>
</evidence>
<feature type="transmembrane region" description="Helical" evidence="7">
    <location>
        <begin position="170"/>
        <end position="191"/>
    </location>
</feature>
<evidence type="ECO:0000256" key="3">
    <source>
        <dbReference type="ARBA" id="ARBA00022989"/>
    </source>
</evidence>
<feature type="transmembrane region" description="Helical" evidence="7">
    <location>
        <begin position="251"/>
        <end position="269"/>
    </location>
</feature>
<comment type="subcellular location">
    <subcellularLocation>
        <location evidence="1">Membrane</location>
        <topology evidence="1">Multi-pass membrane protein</topology>
    </subcellularLocation>
</comment>
<dbReference type="GO" id="GO:0016020">
    <property type="term" value="C:membrane"/>
    <property type="evidence" value="ECO:0007669"/>
    <property type="project" value="UniProtKB-SubCell"/>
</dbReference>
<dbReference type="VEuPathDB" id="FungiDB:jhhlp_000477"/>
<protein>
    <recommendedName>
        <fullName evidence="8">Rhodopsin domain-containing protein</fullName>
    </recommendedName>
</protein>
<evidence type="ECO:0000256" key="6">
    <source>
        <dbReference type="SAM" id="MobiDB-lite"/>
    </source>
</evidence>
<dbReference type="InterPro" id="IPR052337">
    <property type="entry name" value="SAT4-like"/>
</dbReference>
<evidence type="ECO:0000256" key="5">
    <source>
        <dbReference type="ARBA" id="ARBA00038359"/>
    </source>
</evidence>
<feature type="transmembrane region" description="Helical" evidence="7">
    <location>
        <begin position="289"/>
        <end position="312"/>
    </location>
</feature>
<organism evidence="9 10">
    <name type="scientific">Lomentospora prolificans</name>
    <dbReference type="NCBI Taxonomy" id="41688"/>
    <lineage>
        <taxon>Eukaryota</taxon>
        <taxon>Fungi</taxon>
        <taxon>Dikarya</taxon>
        <taxon>Ascomycota</taxon>
        <taxon>Pezizomycotina</taxon>
        <taxon>Sordariomycetes</taxon>
        <taxon>Hypocreomycetidae</taxon>
        <taxon>Microascales</taxon>
        <taxon>Microascaceae</taxon>
        <taxon>Lomentospora</taxon>
    </lineage>
</organism>
<evidence type="ECO:0000313" key="10">
    <source>
        <dbReference type="Proteomes" id="UP000233524"/>
    </source>
</evidence>
<keyword evidence="4 7" id="KW-0472">Membrane</keyword>
<comment type="caution">
    <text evidence="9">The sequence shown here is derived from an EMBL/GenBank/DDBJ whole genome shotgun (WGS) entry which is preliminary data.</text>
</comment>
<evidence type="ECO:0000313" key="9">
    <source>
        <dbReference type="EMBL" id="PKS13135.1"/>
    </source>
</evidence>
<feature type="domain" description="Rhodopsin" evidence="8">
    <location>
        <begin position="75"/>
        <end position="313"/>
    </location>
</feature>
<feature type="transmembrane region" description="Helical" evidence="7">
    <location>
        <begin position="91"/>
        <end position="111"/>
    </location>
</feature>
<accession>A0A2N3NL06</accession>
<dbReference type="STRING" id="41688.A0A2N3NL06"/>
<dbReference type="EMBL" id="NLAX01000002">
    <property type="protein sequence ID" value="PKS13135.1"/>
    <property type="molecule type" value="Genomic_DNA"/>
</dbReference>
<feature type="transmembrane region" description="Helical" evidence="7">
    <location>
        <begin position="58"/>
        <end position="79"/>
    </location>
</feature>
<dbReference type="Proteomes" id="UP000233524">
    <property type="component" value="Unassembled WGS sequence"/>
</dbReference>
<evidence type="ECO:0000256" key="1">
    <source>
        <dbReference type="ARBA" id="ARBA00004141"/>
    </source>
</evidence>
<evidence type="ECO:0000256" key="2">
    <source>
        <dbReference type="ARBA" id="ARBA00022692"/>
    </source>
</evidence>
<feature type="transmembrane region" description="Helical" evidence="7">
    <location>
        <begin position="219"/>
        <end position="239"/>
    </location>
</feature>
<proteinExistence type="inferred from homology"/>
<evidence type="ECO:0000259" key="8">
    <source>
        <dbReference type="Pfam" id="PF20684"/>
    </source>
</evidence>
<dbReference type="PANTHER" id="PTHR33048:SF42">
    <property type="entry name" value="INTEGRAL MEMBRANE PROTEIN"/>
    <property type="match status" value="1"/>
</dbReference>
<reference evidence="9 10" key="1">
    <citation type="journal article" date="2017" name="G3 (Bethesda)">
        <title>First Draft Genome Sequence of the Pathogenic Fungus Lomentospora prolificans (Formerly Scedosporium prolificans).</title>
        <authorList>
            <person name="Luo R."/>
            <person name="Zimin A."/>
            <person name="Workman R."/>
            <person name="Fan Y."/>
            <person name="Pertea G."/>
            <person name="Grossman N."/>
            <person name="Wear M.P."/>
            <person name="Jia B."/>
            <person name="Miller H."/>
            <person name="Casadevall A."/>
            <person name="Timp W."/>
            <person name="Zhang S.X."/>
            <person name="Salzberg S.L."/>
        </authorList>
    </citation>
    <scope>NUCLEOTIDE SEQUENCE [LARGE SCALE GENOMIC DNA]</scope>
    <source>
        <strain evidence="9 10">JHH-5317</strain>
    </source>
</reference>
<dbReference type="PANTHER" id="PTHR33048">
    <property type="entry name" value="PTH11-LIKE INTEGRAL MEMBRANE PROTEIN (AFU_ORTHOLOGUE AFUA_5G11245)"/>
    <property type="match status" value="1"/>
</dbReference>
<sequence>MAFSYIVPRNDPMAPLLFTRQENSTGIPAVDDATAGLPPPMTPEEIAAAPHPNFAPRLITSMWVLIGLSAAFLALRLYCKFSRHRGTWWDDYLLIGAWICITAESACLSYATTIGYGKYWYDWPTDVEVTIVMVKLINAAGSLSLTAAIWSKTSFALTLLRLTEGKIKWLIWFIIISMNIAMGLSALFVWLQCTPLPRVWDFRVPGTCWDPNVLPNYNIFSASYSAAMDITLALLPWRLIWGLQMKMKEKIGVAIAMSCGVFAGITAIIKTTKIPAMASADPGPGVDLFIWGNAESCVTIIAACIPILRVLIRDVKSSAGRYYVSHRSGAVGGASAIQSKSRDHNTITITGGRKDNGYLTPEDERELTRESNGKIMQTKEIAIEYQNADNWTEEHELDDMQRRPRS</sequence>
<dbReference type="InterPro" id="IPR049326">
    <property type="entry name" value="Rhodopsin_dom_fungi"/>
</dbReference>
<keyword evidence="3 7" id="KW-1133">Transmembrane helix</keyword>
<keyword evidence="10" id="KW-1185">Reference proteome</keyword>